<dbReference type="InterPro" id="IPR013221">
    <property type="entry name" value="Mur_ligase_cen"/>
</dbReference>
<dbReference type="Pfam" id="PF02875">
    <property type="entry name" value="Mur_ligase_C"/>
    <property type="match status" value="1"/>
</dbReference>
<keyword evidence="5" id="KW-0067">ATP-binding</keyword>
<dbReference type="PANTHER" id="PTHR43024">
    <property type="entry name" value="UDP-N-ACETYLMURAMOYL-TRIPEPTIDE--D-ALANYL-D-ALANINE LIGASE"/>
    <property type="match status" value="1"/>
</dbReference>
<dbReference type="Gene3D" id="3.40.1190.10">
    <property type="entry name" value="Mur-like, catalytic domain"/>
    <property type="match status" value="1"/>
</dbReference>
<dbReference type="Gene3D" id="3.40.1390.10">
    <property type="entry name" value="MurE/MurF, N-terminal domain"/>
    <property type="match status" value="1"/>
</dbReference>
<keyword evidence="7" id="KW-0573">Peptidoglycan synthesis</keyword>
<dbReference type="InterPro" id="IPR035911">
    <property type="entry name" value="MurE/MurF_N"/>
</dbReference>
<evidence type="ECO:0000256" key="9">
    <source>
        <dbReference type="ARBA" id="ARBA00023316"/>
    </source>
</evidence>
<dbReference type="InterPro" id="IPR005863">
    <property type="entry name" value="UDP-N-AcMur_synth"/>
</dbReference>
<evidence type="ECO:0000256" key="7">
    <source>
        <dbReference type="ARBA" id="ARBA00022984"/>
    </source>
</evidence>
<organism evidence="14">
    <name type="scientific">mine drainage metagenome</name>
    <dbReference type="NCBI Taxonomy" id="410659"/>
    <lineage>
        <taxon>unclassified sequences</taxon>
        <taxon>metagenomes</taxon>
        <taxon>ecological metagenomes</taxon>
    </lineage>
</organism>
<keyword evidence="6" id="KW-0133">Cell shape</keyword>
<dbReference type="InterPro" id="IPR004101">
    <property type="entry name" value="Mur_ligase_C"/>
</dbReference>
<reference evidence="14" key="1">
    <citation type="submission" date="2016-10" db="EMBL/GenBank/DDBJ databases">
        <title>Sequence of Gallionella enrichment culture.</title>
        <authorList>
            <person name="Poehlein A."/>
            <person name="Muehling M."/>
            <person name="Daniel R."/>
        </authorList>
    </citation>
    <scope>NUCLEOTIDE SEQUENCE</scope>
</reference>
<dbReference type="GO" id="GO:0051301">
    <property type="term" value="P:cell division"/>
    <property type="evidence" value="ECO:0007669"/>
    <property type="project" value="UniProtKB-KW"/>
</dbReference>
<keyword evidence="4" id="KW-0547">Nucleotide-binding</keyword>
<evidence type="ECO:0000259" key="12">
    <source>
        <dbReference type="Pfam" id="PF02875"/>
    </source>
</evidence>
<evidence type="ECO:0000256" key="3">
    <source>
        <dbReference type="ARBA" id="ARBA00022618"/>
    </source>
</evidence>
<dbReference type="GO" id="GO:0047480">
    <property type="term" value="F:UDP-N-acetylmuramoyl-tripeptide-D-alanyl-D-alanine ligase activity"/>
    <property type="evidence" value="ECO:0007669"/>
    <property type="project" value="InterPro"/>
</dbReference>
<evidence type="ECO:0000256" key="2">
    <source>
        <dbReference type="ARBA" id="ARBA00022598"/>
    </source>
</evidence>
<dbReference type="InterPro" id="IPR036615">
    <property type="entry name" value="Mur_ligase_C_dom_sf"/>
</dbReference>
<dbReference type="SUPFAM" id="SSF53623">
    <property type="entry name" value="MurD-like peptide ligases, catalytic domain"/>
    <property type="match status" value="1"/>
</dbReference>
<evidence type="ECO:0000256" key="8">
    <source>
        <dbReference type="ARBA" id="ARBA00023306"/>
    </source>
</evidence>
<evidence type="ECO:0000256" key="5">
    <source>
        <dbReference type="ARBA" id="ARBA00022840"/>
    </source>
</evidence>
<dbReference type="AlphaFoldDB" id="A0A1J5TBU0"/>
<feature type="domain" description="Mur ligase C-terminal" evidence="12">
    <location>
        <begin position="323"/>
        <end position="442"/>
    </location>
</feature>
<feature type="domain" description="Mur ligase central" evidence="13">
    <location>
        <begin position="111"/>
        <end position="301"/>
    </location>
</feature>
<sequence>MMLLSQAAKAIHAQHSGADVRFASVSTDTRSIAQGDLFIALKGENFDGARFVADALKNGAVGAMVSVQGYEQIRSTLDPGSPILVVDDTRLALGLLAAHWRKQFDIPLVAITGSNGKTTVKEMLAAILRGYAGSEESVLATQGNFNNDIGMPLTLLKLRANHRYAVIEMGMNHPKEIDYLTRIARPDVALVNNATGAHLQGLVSVEGVARAKGEIFAGLADGGTGVVNADDIYAPLWRSLAGGHNVLDFALEHPAAVQGKWTAGSYGGTLHARTPAGELHVVLQVPGEHNALNALAAATAALALKVPLTKIADALEKFGGVAGRLQRKQALQGATLIDDTYNANPASVHAAIEVLAHVTGKRILVLGDMGELGENAAQFHREIGIAARELGIQQLFALGELSEEAVREFGTGARHFAGIEALHVALDKELDTQTTVLVKGSRFMKMERVVQHLALQKEEPCCSH</sequence>
<evidence type="ECO:0000256" key="1">
    <source>
        <dbReference type="ARBA" id="ARBA00022490"/>
    </source>
</evidence>
<protein>
    <recommendedName>
        <fullName evidence="10">UDP-MurNAc-pentapeptide synthetase</fullName>
    </recommendedName>
</protein>
<dbReference type="GO" id="GO:0071555">
    <property type="term" value="P:cell wall organization"/>
    <property type="evidence" value="ECO:0007669"/>
    <property type="project" value="UniProtKB-KW"/>
</dbReference>
<evidence type="ECO:0000256" key="6">
    <source>
        <dbReference type="ARBA" id="ARBA00022960"/>
    </source>
</evidence>
<evidence type="ECO:0000259" key="11">
    <source>
        <dbReference type="Pfam" id="PF01225"/>
    </source>
</evidence>
<keyword evidence="1" id="KW-0963">Cytoplasm</keyword>
<keyword evidence="9" id="KW-0961">Cell wall biogenesis/degradation</keyword>
<keyword evidence="8" id="KW-0131">Cell cycle</keyword>
<dbReference type="GO" id="GO:0009252">
    <property type="term" value="P:peptidoglycan biosynthetic process"/>
    <property type="evidence" value="ECO:0007669"/>
    <property type="project" value="UniProtKB-KW"/>
</dbReference>
<gene>
    <name evidence="14" type="primary">murF_3</name>
    <name evidence="14" type="ORF">GALL_16900</name>
</gene>
<dbReference type="NCBIfam" id="TIGR01143">
    <property type="entry name" value="murF"/>
    <property type="match status" value="1"/>
</dbReference>
<dbReference type="EMBL" id="MLJW01000003">
    <property type="protein sequence ID" value="OIR18362.1"/>
    <property type="molecule type" value="Genomic_DNA"/>
</dbReference>
<name>A0A1J5TBU0_9ZZZZ</name>
<evidence type="ECO:0000259" key="13">
    <source>
        <dbReference type="Pfam" id="PF08245"/>
    </source>
</evidence>
<dbReference type="InterPro" id="IPR036565">
    <property type="entry name" value="Mur-like_cat_sf"/>
</dbReference>
<comment type="caution">
    <text evidence="14">The sequence shown here is derived from an EMBL/GenBank/DDBJ whole genome shotgun (WGS) entry which is preliminary data.</text>
</comment>
<evidence type="ECO:0000256" key="10">
    <source>
        <dbReference type="ARBA" id="ARBA00031461"/>
    </source>
</evidence>
<dbReference type="SUPFAM" id="SSF53244">
    <property type="entry name" value="MurD-like peptide ligases, peptide-binding domain"/>
    <property type="match status" value="1"/>
</dbReference>
<dbReference type="HAMAP" id="MF_02019">
    <property type="entry name" value="MurF"/>
    <property type="match status" value="1"/>
</dbReference>
<dbReference type="Gene3D" id="3.90.190.20">
    <property type="entry name" value="Mur ligase, C-terminal domain"/>
    <property type="match status" value="1"/>
</dbReference>
<keyword evidence="2 14" id="KW-0436">Ligase</keyword>
<dbReference type="SUPFAM" id="SSF63418">
    <property type="entry name" value="MurE/MurF N-terminal domain"/>
    <property type="match status" value="1"/>
</dbReference>
<dbReference type="InterPro" id="IPR000713">
    <property type="entry name" value="Mur_ligase_N"/>
</dbReference>
<dbReference type="GO" id="GO:0008360">
    <property type="term" value="P:regulation of cell shape"/>
    <property type="evidence" value="ECO:0007669"/>
    <property type="project" value="UniProtKB-KW"/>
</dbReference>
<dbReference type="Pfam" id="PF01225">
    <property type="entry name" value="Mur_ligase"/>
    <property type="match status" value="1"/>
</dbReference>
<accession>A0A1J5TBU0</accession>
<keyword evidence="3" id="KW-0132">Cell division</keyword>
<evidence type="ECO:0000256" key="4">
    <source>
        <dbReference type="ARBA" id="ARBA00022741"/>
    </source>
</evidence>
<dbReference type="Pfam" id="PF08245">
    <property type="entry name" value="Mur_ligase_M"/>
    <property type="match status" value="1"/>
</dbReference>
<evidence type="ECO:0000313" key="14">
    <source>
        <dbReference type="EMBL" id="OIR18362.1"/>
    </source>
</evidence>
<dbReference type="InterPro" id="IPR051046">
    <property type="entry name" value="MurCDEF_CellWall_CoF430Synth"/>
</dbReference>
<feature type="domain" description="Mur ligase N-terminal catalytic" evidence="11">
    <location>
        <begin position="24"/>
        <end position="100"/>
    </location>
</feature>
<dbReference type="GO" id="GO:0005524">
    <property type="term" value="F:ATP binding"/>
    <property type="evidence" value="ECO:0007669"/>
    <property type="project" value="UniProtKB-KW"/>
</dbReference>
<proteinExistence type="inferred from homology"/>
<dbReference type="PANTHER" id="PTHR43024:SF1">
    <property type="entry name" value="UDP-N-ACETYLMURAMOYL-TRIPEPTIDE--D-ALANYL-D-ALANINE LIGASE"/>
    <property type="match status" value="1"/>
</dbReference>